<sequence>MVSVIARAAIEPGFFDFMIFPLPFILASAVSPATTPTFHLPARSHSRCHFNFISKRYHRLIRRQLSAHRLPTRKHVKVFCCLSMWRFEFCFRDLSTAVFRCRQPPSAAATASLALSRKVDYAIAPSRVALLDRWTNGWCSCRRSKLLVRMGRASAQRDIFEHSGMMHHSKTALRIGNLRLRYVLSFRRTGAVDNLLPDTLWFFFAIA</sequence>
<organism evidence="1">
    <name type="scientific">Anopheles atroparvus</name>
    <name type="common">European mosquito</name>
    <dbReference type="NCBI Taxonomy" id="41427"/>
    <lineage>
        <taxon>Eukaryota</taxon>
        <taxon>Metazoa</taxon>
        <taxon>Ecdysozoa</taxon>
        <taxon>Arthropoda</taxon>
        <taxon>Hexapoda</taxon>
        <taxon>Insecta</taxon>
        <taxon>Pterygota</taxon>
        <taxon>Neoptera</taxon>
        <taxon>Endopterygota</taxon>
        <taxon>Diptera</taxon>
        <taxon>Nematocera</taxon>
        <taxon>Culicoidea</taxon>
        <taxon>Culicidae</taxon>
        <taxon>Anophelinae</taxon>
        <taxon>Anopheles</taxon>
    </lineage>
</organism>
<evidence type="ECO:0000313" key="1">
    <source>
        <dbReference type="EnsemblMetazoa" id="AATE005358-PA.1"/>
    </source>
</evidence>
<reference evidence="1" key="1">
    <citation type="submission" date="2022-08" db="UniProtKB">
        <authorList>
            <consortium name="EnsemblMetazoa"/>
        </authorList>
    </citation>
    <scope>IDENTIFICATION</scope>
    <source>
        <strain evidence="1">EBRO</strain>
    </source>
</reference>
<dbReference type="VEuPathDB" id="VectorBase:AATE005358"/>
<name>A0A182ITT5_ANOAO</name>
<accession>A0A182ITT5</accession>
<protein>
    <submittedName>
        <fullName evidence="1">Uncharacterized protein</fullName>
    </submittedName>
</protein>
<dbReference type="EnsemblMetazoa" id="AATE005358-RA">
    <property type="protein sequence ID" value="AATE005358-PA.1"/>
    <property type="gene ID" value="AATE005358"/>
</dbReference>
<dbReference type="AlphaFoldDB" id="A0A182ITT5"/>
<proteinExistence type="predicted"/>